<dbReference type="EMBL" id="PDWN01000003">
    <property type="protein sequence ID" value="KAF1696404.1"/>
    <property type="molecule type" value="Genomic_DNA"/>
</dbReference>
<reference evidence="1 2" key="1">
    <citation type="submission" date="2017-10" db="EMBL/GenBank/DDBJ databases">
        <title>Whole genome sequencing of members of genus Pseudoxanthomonas.</title>
        <authorList>
            <person name="Kumar S."/>
            <person name="Bansal K."/>
            <person name="Kaur A."/>
            <person name="Patil P."/>
            <person name="Sharma S."/>
            <person name="Patil P.B."/>
        </authorList>
    </citation>
    <scope>NUCLEOTIDE SEQUENCE [LARGE SCALE GENOMIC DNA]</scope>
    <source>
        <strain evidence="1 2">DSM 17801</strain>
    </source>
</reference>
<protein>
    <submittedName>
        <fullName evidence="1">Phosphoglycerate mutase</fullName>
    </submittedName>
</protein>
<name>A0ABQ6ZAR7_9GAMM</name>
<evidence type="ECO:0000313" key="1">
    <source>
        <dbReference type="EMBL" id="KAF1696404.1"/>
    </source>
</evidence>
<accession>A0ABQ6ZAR7</accession>
<keyword evidence="2" id="KW-1185">Reference proteome</keyword>
<sequence>MATITLLLPERTRLPGPLPAAIGRVLGRADRRDGEAGARAQLRRHFRLLPDHWPVAALTRLVDAGDNAAGAGGNAADVWLRADPAHIAPDINGARLLGWGEGLGIEAQDARAFLPALRPLFGDAGFQLDAPHPARWYLRLPEGTRLPALPGPDEALGEDLFATLPQGDDAAARRWRALITEVQVVLHQHPHNRERAAQGKPAINALWFWGAGRLPTAVESRYLHVRSPDTLLQALARMAGAAISAPDGAEGAPAGDSLVDMRRMRSLDLLGTQVLPPLLESMARREFDALELDFEDGTRLGLHHGQRRWQFWRTPMPALAP</sequence>
<dbReference type="PIRSF" id="PIRSF015283">
    <property type="entry name" value="Regulatory_RpfE"/>
    <property type="match status" value="1"/>
</dbReference>
<dbReference type="InterPro" id="IPR016631">
    <property type="entry name" value="Regulatory_RpfE"/>
</dbReference>
<comment type="caution">
    <text evidence="1">The sequence shown here is derived from an EMBL/GenBank/DDBJ whole genome shotgun (WGS) entry which is preliminary data.</text>
</comment>
<evidence type="ECO:0000313" key="2">
    <source>
        <dbReference type="Proteomes" id="UP000788419"/>
    </source>
</evidence>
<gene>
    <name evidence="1" type="ORF">CSC65_04100</name>
</gene>
<organism evidence="1 2">
    <name type="scientific">Pseudoxanthomonas daejeonensis</name>
    <dbReference type="NCBI Taxonomy" id="266062"/>
    <lineage>
        <taxon>Bacteria</taxon>
        <taxon>Pseudomonadati</taxon>
        <taxon>Pseudomonadota</taxon>
        <taxon>Gammaproteobacteria</taxon>
        <taxon>Lysobacterales</taxon>
        <taxon>Lysobacteraceae</taxon>
        <taxon>Pseudoxanthomonas</taxon>
    </lineage>
</organism>
<dbReference type="Proteomes" id="UP000788419">
    <property type="component" value="Unassembled WGS sequence"/>
</dbReference>
<dbReference type="RefSeq" id="WP_162408710.1">
    <property type="nucleotide sequence ID" value="NZ_CP093331.1"/>
</dbReference>
<proteinExistence type="predicted"/>